<dbReference type="STRING" id="1127673.GLIP_3535"/>
<reference evidence="1 2" key="1">
    <citation type="journal article" date="2017" name="Antonie Van Leeuwenhoek">
        <title>Rhizobium rhizosphaerae sp. nov., a novel species isolated from rice rhizosphere.</title>
        <authorList>
            <person name="Zhao J.J."/>
            <person name="Zhang J."/>
            <person name="Zhang R.J."/>
            <person name="Zhang C.W."/>
            <person name="Yin H.Q."/>
            <person name="Zhang X.X."/>
        </authorList>
    </citation>
    <scope>NUCLEOTIDE SEQUENCE [LARGE SCALE GENOMIC DNA]</scope>
    <source>
        <strain evidence="1 2">E3</strain>
    </source>
</reference>
<dbReference type="OrthoDB" id="6336102at2"/>
<dbReference type="RefSeq" id="WP_008845950.1">
    <property type="nucleotide sequence ID" value="NZ_BAEN01000067.1"/>
</dbReference>
<sequence>MILAIALFAGGSFAEQQTQDKEVQEDLEKVEVVGTTPLYYYRQQMVKTELDFYDAFNELVEDPKFKVKCKRERVNGAARITQRACYPQYFLAKKSQLTEIAMRANGILPSNEEIEMMVQPEKAESLAYAEKLIEENPQLKKRLMEMYQAKQTFLSKKELRNHSE</sequence>
<name>K6YD70_9ALTE</name>
<organism evidence="1 2">
    <name type="scientific">Aliiglaciecola lipolytica E3</name>
    <dbReference type="NCBI Taxonomy" id="1127673"/>
    <lineage>
        <taxon>Bacteria</taxon>
        <taxon>Pseudomonadati</taxon>
        <taxon>Pseudomonadota</taxon>
        <taxon>Gammaproteobacteria</taxon>
        <taxon>Alteromonadales</taxon>
        <taxon>Alteromonadaceae</taxon>
        <taxon>Aliiglaciecola</taxon>
    </lineage>
</organism>
<accession>K6YD70</accession>
<dbReference type="Proteomes" id="UP000006334">
    <property type="component" value="Unassembled WGS sequence"/>
</dbReference>
<dbReference type="eggNOG" id="ENOG5033NKZ">
    <property type="taxonomic scope" value="Bacteria"/>
</dbReference>
<comment type="caution">
    <text evidence="1">The sequence shown here is derived from an EMBL/GenBank/DDBJ whole genome shotgun (WGS) entry which is preliminary data.</text>
</comment>
<dbReference type="AlphaFoldDB" id="K6YD70"/>
<dbReference type="EMBL" id="BAEN01000067">
    <property type="protein sequence ID" value="GAC16147.1"/>
    <property type="molecule type" value="Genomic_DNA"/>
</dbReference>
<protein>
    <submittedName>
        <fullName evidence="1">Uncharacterized protein</fullName>
    </submittedName>
</protein>
<proteinExistence type="predicted"/>
<evidence type="ECO:0000313" key="2">
    <source>
        <dbReference type="Proteomes" id="UP000006334"/>
    </source>
</evidence>
<evidence type="ECO:0000313" key="1">
    <source>
        <dbReference type="EMBL" id="GAC16147.1"/>
    </source>
</evidence>
<gene>
    <name evidence="1" type="ORF">GLIP_3535</name>
</gene>
<keyword evidence="2" id="KW-1185">Reference proteome</keyword>